<dbReference type="EMBL" id="JAAGAX010000008">
    <property type="protein sequence ID" value="KAF2308318.1"/>
    <property type="molecule type" value="Genomic_DNA"/>
</dbReference>
<keyword evidence="1" id="KW-0472">Membrane</keyword>
<evidence type="ECO:0000313" key="2">
    <source>
        <dbReference type="EMBL" id="KAF2308318.1"/>
    </source>
</evidence>
<feature type="transmembrane region" description="Helical" evidence="1">
    <location>
        <begin position="69"/>
        <end position="88"/>
    </location>
</feature>
<evidence type="ECO:0000256" key="1">
    <source>
        <dbReference type="SAM" id="Phobius"/>
    </source>
</evidence>
<accession>A0A6A6M6Z7</accession>
<evidence type="ECO:0000313" key="3">
    <source>
        <dbReference type="Proteomes" id="UP000467840"/>
    </source>
</evidence>
<keyword evidence="1" id="KW-1133">Transmembrane helix</keyword>
<keyword evidence="3" id="KW-1185">Reference proteome</keyword>
<proteinExistence type="predicted"/>
<protein>
    <submittedName>
        <fullName evidence="2">Uncharacterized protein</fullName>
    </submittedName>
</protein>
<comment type="caution">
    <text evidence="2">The sequence shown here is derived from an EMBL/GenBank/DDBJ whole genome shotgun (WGS) entry which is preliminary data.</text>
</comment>
<name>A0A6A6M6Z7_HEVBR</name>
<gene>
    <name evidence="2" type="ORF">GH714_039989</name>
</gene>
<dbReference type="Proteomes" id="UP000467840">
    <property type="component" value="Chromosome 9"/>
</dbReference>
<dbReference type="AlphaFoldDB" id="A0A6A6M6Z7"/>
<organism evidence="2 3">
    <name type="scientific">Hevea brasiliensis</name>
    <name type="common">Para rubber tree</name>
    <name type="synonym">Siphonia brasiliensis</name>
    <dbReference type="NCBI Taxonomy" id="3981"/>
    <lineage>
        <taxon>Eukaryota</taxon>
        <taxon>Viridiplantae</taxon>
        <taxon>Streptophyta</taxon>
        <taxon>Embryophyta</taxon>
        <taxon>Tracheophyta</taxon>
        <taxon>Spermatophyta</taxon>
        <taxon>Magnoliopsida</taxon>
        <taxon>eudicotyledons</taxon>
        <taxon>Gunneridae</taxon>
        <taxon>Pentapetalae</taxon>
        <taxon>rosids</taxon>
        <taxon>fabids</taxon>
        <taxon>Malpighiales</taxon>
        <taxon>Euphorbiaceae</taxon>
        <taxon>Crotonoideae</taxon>
        <taxon>Micrandreae</taxon>
        <taxon>Hevea</taxon>
    </lineage>
</organism>
<keyword evidence="1" id="KW-0812">Transmembrane</keyword>
<reference evidence="2 3" key="1">
    <citation type="journal article" date="2020" name="Mol. Plant">
        <title>The Chromosome-Based Rubber Tree Genome Provides New Insights into Spurge Genome Evolution and Rubber Biosynthesis.</title>
        <authorList>
            <person name="Liu J."/>
            <person name="Shi C."/>
            <person name="Shi C.C."/>
            <person name="Li W."/>
            <person name="Zhang Q.J."/>
            <person name="Zhang Y."/>
            <person name="Li K."/>
            <person name="Lu H.F."/>
            <person name="Shi C."/>
            <person name="Zhu S.T."/>
            <person name="Xiao Z.Y."/>
            <person name="Nan H."/>
            <person name="Yue Y."/>
            <person name="Zhu X.G."/>
            <person name="Wu Y."/>
            <person name="Hong X.N."/>
            <person name="Fan G.Y."/>
            <person name="Tong Y."/>
            <person name="Zhang D."/>
            <person name="Mao C.L."/>
            <person name="Liu Y.L."/>
            <person name="Hao S.J."/>
            <person name="Liu W.Q."/>
            <person name="Lv M.Q."/>
            <person name="Zhang H.B."/>
            <person name="Liu Y."/>
            <person name="Hu-Tang G.R."/>
            <person name="Wang J.P."/>
            <person name="Wang J.H."/>
            <person name="Sun Y.H."/>
            <person name="Ni S.B."/>
            <person name="Chen W.B."/>
            <person name="Zhang X.C."/>
            <person name="Jiao Y.N."/>
            <person name="Eichler E.E."/>
            <person name="Li G.H."/>
            <person name="Liu X."/>
            <person name="Gao L.Z."/>
        </authorList>
    </citation>
    <scope>NUCLEOTIDE SEQUENCE [LARGE SCALE GENOMIC DNA]</scope>
    <source>
        <strain evidence="3">cv. GT1</strain>
        <tissue evidence="2">Leaf</tissue>
    </source>
</reference>
<sequence>MRQHLRDLHAVGMFAKFQGIRPILSLHLHSAGYIDPDALAFFSPAKQLESEKGQWKTDPPFGPMMFGKFYGILLGQALAMATGSGLILESISH</sequence>